<name>A0ABZ1G385_9ACTN</name>
<feature type="region of interest" description="Disordered" evidence="1">
    <location>
        <begin position="1"/>
        <end position="70"/>
    </location>
</feature>
<keyword evidence="3" id="KW-1185">Reference proteome</keyword>
<organism evidence="2 3">
    <name type="scientific">Streptomyces brevispora</name>
    <dbReference type="NCBI Taxonomy" id="887462"/>
    <lineage>
        <taxon>Bacteria</taxon>
        <taxon>Bacillati</taxon>
        <taxon>Actinomycetota</taxon>
        <taxon>Actinomycetes</taxon>
        <taxon>Kitasatosporales</taxon>
        <taxon>Streptomycetaceae</taxon>
        <taxon>Streptomyces</taxon>
    </lineage>
</organism>
<feature type="compositionally biased region" description="Low complexity" evidence="1">
    <location>
        <begin position="31"/>
        <end position="63"/>
    </location>
</feature>
<sequence>MGREADGEAAGLDRAVGDPAGDPVPWPTVPSTPSGEEHPAASIRAPTASAATAPRRAPAPVRLRATRRLP</sequence>
<evidence type="ECO:0000313" key="2">
    <source>
        <dbReference type="EMBL" id="WSC13158.1"/>
    </source>
</evidence>
<evidence type="ECO:0000313" key="3">
    <source>
        <dbReference type="Proteomes" id="UP001330827"/>
    </source>
</evidence>
<gene>
    <name evidence="2" type="ORF">OIE64_10140</name>
</gene>
<protein>
    <submittedName>
        <fullName evidence="2">Uncharacterized protein</fullName>
    </submittedName>
</protein>
<dbReference type="EMBL" id="CP109114">
    <property type="protein sequence ID" value="WSC13158.1"/>
    <property type="molecule type" value="Genomic_DNA"/>
</dbReference>
<dbReference type="RefSeq" id="WP_326591383.1">
    <property type="nucleotide sequence ID" value="NZ_CP109114.1"/>
</dbReference>
<evidence type="ECO:0000256" key="1">
    <source>
        <dbReference type="SAM" id="MobiDB-lite"/>
    </source>
</evidence>
<accession>A0ABZ1G385</accession>
<reference evidence="2 3" key="1">
    <citation type="submission" date="2022-10" db="EMBL/GenBank/DDBJ databases">
        <title>The complete genomes of actinobacterial strains from the NBC collection.</title>
        <authorList>
            <person name="Joergensen T.S."/>
            <person name="Alvarez Arevalo M."/>
            <person name="Sterndorff E.B."/>
            <person name="Faurdal D."/>
            <person name="Vuksanovic O."/>
            <person name="Mourched A.-S."/>
            <person name="Charusanti P."/>
            <person name="Shaw S."/>
            <person name="Blin K."/>
            <person name="Weber T."/>
        </authorList>
    </citation>
    <scope>NUCLEOTIDE SEQUENCE [LARGE SCALE GENOMIC DNA]</scope>
    <source>
        <strain evidence="2 3">NBC 01769</strain>
    </source>
</reference>
<dbReference type="Proteomes" id="UP001330827">
    <property type="component" value="Chromosome"/>
</dbReference>
<proteinExistence type="predicted"/>